<dbReference type="PANTHER" id="PTHR10489:SF954">
    <property type="entry name" value="G PROTEIN-COUPLED RECEPTOR 25"/>
    <property type="match status" value="1"/>
</dbReference>
<keyword evidence="8" id="KW-0325">Glycoprotein</keyword>
<keyword evidence="6" id="KW-1015">Disulfide bond</keyword>
<dbReference type="GO" id="GO:0007204">
    <property type="term" value="P:positive regulation of cytosolic calcium ion concentration"/>
    <property type="evidence" value="ECO:0007669"/>
    <property type="project" value="TreeGrafter"/>
</dbReference>
<keyword evidence="4 10" id="KW-0297">G-protein coupled receptor</keyword>
<dbReference type="PANTHER" id="PTHR10489">
    <property type="entry name" value="CELL ADHESION MOLECULE"/>
    <property type="match status" value="1"/>
</dbReference>
<feature type="transmembrane region" description="Helical" evidence="12">
    <location>
        <begin position="114"/>
        <end position="132"/>
    </location>
</feature>
<keyword evidence="7 10" id="KW-0675">Receptor</keyword>
<dbReference type="STRING" id="372326.A0A1V4KX58"/>
<dbReference type="GO" id="GO:0019722">
    <property type="term" value="P:calcium-mediated signaling"/>
    <property type="evidence" value="ECO:0007669"/>
    <property type="project" value="TreeGrafter"/>
</dbReference>
<dbReference type="AlphaFoldDB" id="A0A1V4KX58"/>
<evidence type="ECO:0000256" key="7">
    <source>
        <dbReference type="ARBA" id="ARBA00023170"/>
    </source>
</evidence>
<evidence type="ECO:0000313" key="14">
    <source>
        <dbReference type="EMBL" id="OPJ88965.1"/>
    </source>
</evidence>
<evidence type="ECO:0000256" key="10">
    <source>
        <dbReference type="RuleBase" id="RU000688"/>
    </source>
</evidence>
<feature type="transmembrane region" description="Helical" evidence="12">
    <location>
        <begin position="234"/>
        <end position="259"/>
    </location>
</feature>
<evidence type="ECO:0000256" key="4">
    <source>
        <dbReference type="ARBA" id="ARBA00023040"/>
    </source>
</evidence>
<accession>A0A1V4KX58</accession>
<feature type="transmembrane region" description="Helical" evidence="12">
    <location>
        <begin position="153"/>
        <end position="173"/>
    </location>
</feature>
<reference evidence="14 15" key="1">
    <citation type="submission" date="2016-02" db="EMBL/GenBank/DDBJ databases">
        <title>Band-tailed pigeon sequencing and assembly.</title>
        <authorList>
            <person name="Soares A.E."/>
            <person name="Novak B.J."/>
            <person name="Rice E.S."/>
            <person name="O'Connell B."/>
            <person name="Chang D."/>
            <person name="Weber S."/>
            <person name="Shapiro B."/>
        </authorList>
    </citation>
    <scope>NUCLEOTIDE SEQUENCE [LARGE SCALE GENOMIC DNA]</scope>
    <source>
        <strain evidence="14">BTP2013</strain>
        <tissue evidence="14">Blood</tissue>
    </source>
</reference>
<dbReference type="PRINTS" id="PR00241">
    <property type="entry name" value="ANGIOTENSINR"/>
</dbReference>
<dbReference type="SUPFAM" id="SSF81321">
    <property type="entry name" value="Family A G protein-coupled receptor-like"/>
    <property type="match status" value="1"/>
</dbReference>
<dbReference type="GO" id="GO:0009897">
    <property type="term" value="C:external side of plasma membrane"/>
    <property type="evidence" value="ECO:0007669"/>
    <property type="project" value="TreeGrafter"/>
</dbReference>
<feature type="domain" description="G-protein coupled receptors family 1 profile" evidence="13">
    <location>
        <begin position="53"/>
        <end position="295"/>
    </location>
</feature>
<dbReference type="CDD" id="cd15193">
    <property type="entry name" value="7tmA_GPR25"/>
    <property type="match status" value="1"/>
</dbReference>
<dbReference type="Pfam" id="PF00001">
    <property type="entry name" value="7tm_1"/>
    <property type="match status" value="1"/>
</dbReference>
<dbReference type="GO" id="GO:0060326">
    <property type="term" value="P:cell chemotaxis"/>
    <property type="evidence" value="ECO:0007669"/>
    <property type="project" value="TreeGrafter"/>
</dbReference>
<comment type="subcellular location">
    <subcellularLocation>
        <location evidence="1">Membrane</location>
        <topology evidence="1">Multi-pass membrane protein</topology>
    </subcellularLocation>
</comment>
<evidence type="ECO:0000256" key="5">
    <source>
        <dbReference type="ARBA" id="ARBA00023136"/>
    </source>
</evidence>
<dbReference type="GO" id="GO:0006955">
    <property type="term" value="P:immune response"/>
    <property type="evidence" value="ECO:0007669"/>
    <property type="project" value="TreeGrafter"/>
</dbReference>
<keyword evidence="3 12" id="KW-1133">Transmembrane helix</keyword>
<evidence type="ECO:0000259" key="13">
    <source>
        <dbReference type="PROSITE" id="PS50262"/>
    </source>
</evidence>
<proteinExistence type="inferred from homology"/>
<evidence type="ECO:0000256" key="12">
    <source>
        <dbReference type="SAM" id="Phobius"/>
    </source>
</evidence>
<dbReference type="Gene3D" id="1.20.1070.10">
    <property type="entry name" value="Rhodopsin 7-helix transmembrane proteins"/>
    <property type="match status" value="1"/>
</dbReference>
<keyword evidence="2 10" id="KW-0812">Transmembrane</keyword>
<dbReference type="PRINTS" id="PR00237">
    <property type="entry name" value="GPCRRHODOPSN"/>
</dbReference>
<dbReference type="GO" id="GO:0019957">
    <property type="term" value="F:C-C chemokine binding"/>
    <property type="evidence" value="ECO:0007669"/>
    <property type="project" value="TreeGrafter"/>
</dbReference>
<evidence type="ECO:0000256" key="2">
    <source>
        <dbReference type="ARBA" id="ARBA00022692"/>
    </source>
</evidence>
<gene>
    <name evidence="14" type="ORF">AV530_019075</name>
</gene>
<protein>
    <submittedName>
        <fullName evidence="14">Putative G-protein coupled receptor 25</fullName>
    </submittedName>
</protein>
<evidence type="ECO:0000313" key="15">
    <source>
        <dbReference type="Proteomes" id="UP000190648"/>
    </source>
</evidence>
<comment type="similarity">
    <text evidence="10">Belongs to the G-protein coupled receptor 1 family.</text>
</comment>
<comment type="caution">
    <text evidence="14">The sequence shown here is derived from an EMBL/GenBank/DDBJ whole genome shotgun (WGS) entry which is preliminary data.</text>
</comment>
<keyword evidence="5 12" id="KW-0472">Membrane</keyword>
<dbReference type="InterPro" id="IPR000248">
    <property type="entry name" value="ATII_rcpt"/>
</dbReference>
<dbReference type="GO" id="GO:0016493">
    <property type="term" value="F:C-C chemokine receptor activity"/>
    <property type="evidence" value="ECO:0007669"/>
    <property type="project" value="TreeGrafter"/>
</dbReference>
<evidence type="ECO:0000256" key="1">
    <source>
        <dbReference type="ARBA" id="ARBA00004141"/>
    </source>
</evidence>
<evidence type="ECO:0000256" key="11">
    <source>
        <dbReference type="SAM" id="MobiDB-lite"/>
    </source>
</evidence>
<feature type="transmembrane region" description="Helical" evidence="12">
    <location>
        <begin position="74"/>
        <end position="94"/>
    </location>
</feature>
<evidence type="ECO:0000256" key="6">
    <source>
        <dbReference type="ARBA" id="ARBA00023157"/>
    </source>
</evidence>
<dbReference type="InterPro" id="IPR050119">
    <property type="entry name" value="CCR1-9-like"/>
</dbReference>
<evidence type="ECO:0000256" key="9">
    <source>
        <dbReference type="ARBA" id="ARBA00023224"/>
    </source>
</evidence>
<sequence length="371" mass="40613">MAPEELITSADYEYPPVTSVTENPWVSSRAELFFTTIFIPILYSIIFLLGLVGNLFVIVLMAKKSRGKRMVDTFVLNLAVADVVFVCTLPFWVAAGAQGNRWLLGEGLCKLSSYVIAVNRCSSILFLTALSVERYLVIRKVLDTKVMGSQRHVRVTCGVIWAVSLLLGAPTLLYRQLDGDDCWDEDGEDFSLAMVFLTFLLPLGVISFCYCSIYCRLQRHVRLGRGVRRSHRAIVTIVTAFLCSWLPLNACKVLLFFLAKGMLVLSQGQEVALRWLVATSTCLAFVNSCINPLVYALMDGRCRPRCPLGPRALGTGPGATAPSSTSDSSLLFGVWTRSRCRTRHQPAPGGSPLSPLPSSPGATAVPLGPQL</sequence>
<feature type="transmembrane region" description="Helical" evidence="12">
    <location>
        <begin position="271"/>
        <end position="295"/>
    </location>
</feature>
<feature type="transmembrane region" description="Helical" evidence="12">
    <location>
        <begin position="32"/>
        <end position="62"/>
    </location>
</feature>
<evidence type="ECO:0000256" key="8">
    <source>
        <dbReference type="ARBA" id="ARBA00023180"/>
    </source>
</evidence>
<evidence type="ECO:0000256" key="3">
    <source>
        <dbReference type="ARBA" id="ARBA00022989"/>
    </source>
</evidence>
<feature type="transmembrane region" description="Helical" evidence="12">
    <location>
        <begin position="193"/>
        <end position="213"/>
    </location>
</feature>
<feature type="region of interest" description="Disordered" evidence="11">
    <location>
        <begin position="342"/>
        <end position="371"/>
    </location>
</feature>
<dbReference type="PROSITE" id="PS50262">
    <property type="entry name" value="G_PROTEIN_RECEP_F1_2"/>
    <property type="match status" value="1"/>
</dbReference>
<dbReference type="OrthoDB" id="8935849at2759"/>
<dbReference type="EMBL" id="LSYS01001493">
    <property type="protein sequence ID" value="OPJ88965.1"/>
    <property type="molecule type" value="Genomic_DNA"/>
</dbReference>
<organism evidence="14 15">
    <name type="scientific">Patagioenas fasciata monilis</name>
    <dbReference type="NCBI Taxonomy" id="372326"/>
    <lineage>
        <taxon>Eukaryota</taxon>
        <taxon>Metazoa</taxon>
        <taxon>Chordata</taxon>
        <taxon>Craniata</taxon>
        <taxon>Vertebrata</taxon>
        <taxon>Euteleostomi</taxon>
        <taxon>Archelosauria</taxon>
        <taxon>Archosauria</taxon>
        <taxon>Dinosauria</taxon>
        <taxon>Saurischia</taxon>
        <taxon>Theropoda</taxon>
        <taxon>Coelurosauria</taxon>
        <taxon>Aves</taxon>
        <taxon>Neognathae</taxon>
        <taxon>Neoaves</taxon>
        <taxon>Columbimorphae</taxon>
        <taxon>Columbiformes</taxon>
        <taxon>Columbidae</taxon>
        <taxon>Patagioenas</taxon>
    </lineage>
</organism>
<keyword evidence="9 10" id="KW-0807">Transducer</keyword>
<keyword evidence="15" id="KW-1185">Reference proteome</keyword>
<dbReference type="InterPro" id="IPR000276">
    <property type="entry name" value="GPCR_Rhodpsn"/>
</dbReference>
<name>A0A1V4KX58_PATFA</name>
<dbReference type="PROSITE" id="PS00237">
    <property type="entry name" value="G_PROTEIN_RECEP_F1_1"/>
    <property type="match status" value="1"/>
</dbReference>
<dbReference type="Proteomes" id="UP000190648">
    <property type="component" value="Unassembled WGS sequence"/>
</dbReference>
<dbReference type="InterPro" id="IPR017452">
    <property type="entry name" value="GPCR_Rhodpsn_7TM"/>
</dbReference>